<reference evidence="1 2" key="1">
    <citation type="journal article" date="2019" name="Emerg. Microbes Infect.">
        <title>Comprehensive subspecies identification of 175 nontuberculous mycobacteria species based on 7547 genomic profiles.</title>
        <authorList>
            <person name="Matsumoto Y."/>
            <person name="Kinjo T."/>
            <person name="Motooka D."/>
            <person name="Nabeya D."/>
            <person name="Jung N."/>
            <person name="Uechi K."/>
            <person name="Horii T."/>
            <person name="Iida T."/>
            <person name="Fujita J."/>
            <person name="Nakamura S."/>
        </authorList>
    </citation>
    <scope>NUCLEOTIDE SEQUENCE [LARGE SCALE GENOMIC DNA]</scope>
    <source>
        <strain evidence="1 2">JCM 12404</strain>
    </source>
</reference>
<sequence>MTEALVLEWLRAGRLQLPLPGSGETAQRWRRLAQLTEIDIVAGRLAEAHTDAAAILDELGGPLPCAGELWGVWAAEAPDAVVTAHVAGDVVVLEGRKAWCSGAGLCTHALVTARLGDGRGGLFAVDLADDAVRALEPTWRNAGMAESDTRSVEFGGAPAVAVGGPGDYLSRPGFWFGAIGVAACWLGGARAVAAPLYERAARRSANEHLLAHLGAVDAAITAAEAALAATAEHVDADPLNQLGLAELRARRVRAVVEKAADEALIRTDRALGPGPLCLDARHARAVADLTVYVRQSHAERDLAVLGSLAAAEHADG</sequence>
<name>A0A7I7KTA6_9MYCO</name>
<organism evidence="1 2">
    <name type="scientific">Mycobacterium cookii</name>
    <dbReference type="NCBI Taxonomy" id="1775"/>
    <lineage>
        <taxon>Bacteria</taxon>
        <taxon>Bacillati</taxon>
        <taxon>Actinomycetota</taxon>
        <taxon>Actinomycetes</taxon>
        <taxon>Mycobacteriales</taxon>
        <taxon>Mycobacteriaceae</taxon>
        <taxon>Mycobacterium</taxon>
    </lineage>
</organism>
<evidence type="ECO:0000313" key="1">
    <source>
        <dbReference type="EMBL" id="BBX45153.1"/>
    </source>
</evidence>
<dbReference type="GO" id="GO:0016627">
    <property type="term" value="F:oxidoreductase activity, acting on the CH-CH group of donors"/>
    <property type="evidence" value="ECO:0007669"/>
    <property type="project" value="InterPro"/>
</dbReference>
<dbReference type="InterPro" id="IPR009100">
    <property type="entry name" value="AcylCoA_DH/oxidase_NM_dom_sf"/>
</dbReference>
<evidence type="ECO:0000313" key="2">
    <source>
        <dbReference type="Proteomes" id="UP000465866"/>
    </source>
</evidence>
<dbReference type="Gene3D" id="2.40.110.10">
    <property type="entry name" value="Butyryl-CoA Dehydrogenase, subunit A, domain 2"/>
    <property type="match status" value="1"/>
</dbReference>
<dbReference type="KEGG" id="mcoo:MCOO_11680"/>
<proteinExistence type="predicted"/>
<dbReference type="AlphaFoldDB" id="A0A7I7KTA6"/>
<keyword evidence="2" id="KW-1185">Reference proteome</keyword>
<dbReference type="Proteomes" id="UP000465866">
    <property type="component" value="Chromosome"/>
</dbReference>
<protein>
    <submittedName>
        <fullName evidence="1">Acyl-CoA dehydrogenase</fullName>
    </submittedName>
</protein>
<dbReference type="RefSeq" id="WP_163775492.1">
    <property type="nucleotide sequence ID" value="NZ_AP022569.1"/>
</dbReference>
<gene>
    <name evidence="1" type="ORF">MCOO_11680</name>
</gene>
<accession>A0A7I7KTA6</accession>
<dbReference type="InterPro" id="IPR046373">
    <property type="entry name" value="Acyl-CoA_Oxase/DH_mid-dom_sf"/>
</dbReference>
<dbReference type="EMBL" id="AP022569">
    <property type="protein sequence ID" value="BBX45153.1"/>
    <property type="molecule type" value="Genomic_DNA"/>
</dbReference>
<dbReference type="SUPFAM" id="SSF56645">
    <property type="entry name" value="Acyl-CoA dehydrogenase NM domain-like"/>
    <property type="match status" value="1"/>
</dbReference>